<dbReference type="OrthoDB" id="9785707at2"/>
<evidence type="ECO:0000313" key="4">
    <source>
        <dbReference type="Proteomes" id="UP000196778"/>
    </source>
</evidence>
<dbReference type="PANTHER" id="PTHR43022">
    <property type="entry name" value="PROTEIN SMF"/>
    <property type="match status" value="1"/>
</dbReference>
<name>A0A1R4JVL7_9MICO</name>
<evidence type="ECO:0000313" key="3">
    <source>
        <dbReference type="EMBL" id="SJN36018.1"/>
    </source>
</evidence>
<gene>
    <name evidence="3" type="ORF">FM119_09705</name>
</gene>
<feature type="domain" description="Smf/DprA SLOG" evidence="2">
    <location>
        <begin position="87"/>
        <end position="300"/>
    </location>
</feature>
<keyword evidence="4" id="KW-1185">Reference proteome</keyword>
<comment type="similarity">
    <text evidence="1">Belongs to the DprA/Smf family.</text>
</comment>
<evidence type="ECO:0000259" key="2">
    <source>
        <dbReference type="Pfam" id="PF02481"/>
    </source>
</evidence>
<dbReference type="Gene3D" id="3.40.50.450">
    <property type="match status" value="1"/>
</dbReference>
<dbReference type="Proteomes" id="UP000196778">
    <property type="component" value="Unassembled WGS sequence"/>
</dbReference>
<protein>
    <submittedName>
        <fullName evidence="3">Rossmann fold nucleotide-binding protein Smf possibly involved in DNA uptake</fullName>
    </submittedName>
</protein>
<proteinExistence type="inferred from homology"/>
<reference evidence="4" key="1">
    <citation type="submission" date="2017-02" db="EMBL/GenBank/DDBJ databases">
        <authorList>
            <person name="Dridi B."/>
        </authorList>
    </citation>
    <scope>NUCLEOTIDE SEQUENCE [LARGE SCALE GENOMIC DNA]</scope>
    <source>
        <strain evidence="4">EB411</strain>
    </source>
</reference>
<dbReference type="RefSeq" id="WP_087137592.1">
    <property type="nucleotide sequence ID" value="NZ_FUKR01000055.1"/>
</dbReference>
<dbReference type="SUPFAM" id="SSF102405">
    <property type="entry name" value="MCP/YpsA-like"/>
    <property type="match status" value="1"/>
</dbReference>
<dbReference type="AlphaFoldDB" id="A0A1R4JVL7"/>
<evidence type="ECO:0000256" key="1">
    <source>
        <dbReference type="ARBA" id="ARBA00006525"/>
    </source>
</evidence>
<sequence>MPALTALARDDRSARVLLSMIGTPADVATGKLLTEVGAAELISIAEGDGPVSGMDRIEAAVWRDRLLSVAAPDRLAERMVEASEFRVIIPSDPDWPTALNDLGHRAPYALWAKGRTELLAEPLPQRITLTGARAATSYGAHVTEELCGDLAQNGRTLVAGAAYGIEASAHRAALVRDANTIAVLASGVDRPYPAGHADLIDRIAREGLLLSEGPPSVAPTRQRFIDRSRILAALSSATIIVEAGSRSGSLHTAAEAAQLGRFVGAVPGPITSAASTGSNLLLQSGHARVITNGTDIMRMLEGETSAPARSVIRAEAPHAVSPESRVL</sequence>
<organism evidence="3 4">
    <name type="scientific">Mycetocola reblochoni REB411</name>
    <dbReference type="NCBI Taxonomy" id="1255698"/>
    <lineage>
        <taxon>Bacteria</taxon>
        <taxon>Bacillati</taxon>
        <taxon>Actinomycetota</taxon>
        <taxon>Actinomycetes</taxon>
        <taxon>Micrococcales</taxon>
        <taxon>Microbacteriaceae</taxon>
        <taxon>Mycetocola</taxon>
    </lineage>
</organism>
<dbReference type="Pfam" id="PF02481">
    <property type="entry name" value="DNA_processg_A"/>
    <property type="match status" value="1"/>
</dbReference>
<dbReference type="NCBIfam" id="TIGR00732">
    <property type="entry name" value="dprA"/>
    <property type="match status" value="1"/>
</dbReference>
<dbReference type="EMBL" id="FUKR01000055">
    <property type="protein sequence ID" value="SJN36018.1"/>
    <property type="molecule type" value="Genomic_DNA"/>
</dbReference>
<dbReference type="InterPro" id="IPR003488">
    <property type="entry name" value="DprA"/>
</dbReference>
<dbReference type="PANTHER" id="PTHR43022:SF1">
    <property type="entry name" value="PROTEIN SMF"/>
    <property type="match status" value="1"/>
</dbReference>
<dbReference type="GO" id="GO:0009294">
    <property type="term" value="P:DNA-mediated transformation"/>
    <property type="evidence" value="ECO:0007669"/>
    <property type="project" value="InterPro"/>
</dbReference>
<accession>A0A1R4JVL7</accession>
<dbReference type="InterPro" id="IPR057666">
    <property type="entry name" value="DrpA_SLOG"/>
</dbReference>